<protein>
    <submittedName>
        <fullName evidence="5">Restriction endonuclease subunit S</fullName>
    </submittedName>
</protein>
<evidence type="ECO:0000313" key="6">
    <source>
        <dbReference type="Proteomes" id="UP000515808"/>
    </source>
</evidence>
<dbReference type="RefSeq" id="WP_187481522.1">
    <property type="nucleotide sequence ID" value="NZ_CP060695.1"/>
</dbReference>
<dbReference type="PANTHER" id="PTHR30408">
    <property type="entry name" value="TYPE-1 RESTRICTION ENZYME ECOKI SPECIFICITY PROTEIN"/>
    <property type="match status" value="1"/>
</dbReference>
<evidence type="ECO:0000259" key="4">
    <source>
        <dbReference type="Pfam" id="PF01420"/>
    </source>
</evidence>
<dbReference type="Pfam" id="PF01420">
    <property type="entry name" value="Methylase_S"/>
    <property type="match status" value="2"/>
</dbReference>
<gene>
    <name evidence="5" type="ORF">H9W90_10330</name>
</gene>
<keyword evidence="6" id="KW-1185">Reference proteome</keyword>
<dbReference type="GO" id="GO:0004519">
    <property type="term" value="F:endonuclease activity"/>
    <property type="evidence" value="ECO:0007669"/>
    <property type="project" value="UniProtKB-KW"/>
</dbReference>
<dbReference type="InterPro" id="IPR052021">
    <property type="entry name" value="Type-I_RS_S_subunit"/>
</dbReference>
<keyword evidence="3" id="KW-0238">DNA-binding</keyword>
<evidence type="ECO:0000256" key="1">
    <source>
        <dbReference type="ARBA" id="ARBA00010923"/>
    </source>
</evidence>
<comment type="similarity">
    <text evidence="1">Belongs to the type-I restriction system S methylase family.</text>
</comment>
<organism evidence="5 6">
    <name type="scientific">Polaribacter pectinis</name>
    <dbReference type="NCBI Taxonomy" id="2738844"/>
    <lineage>
        <taxon>Bacteria</taxon>
        <taxon>Pseudomonadati</taxon>
        <taxon>Bacteroidota</taxon>
        <taxon>Flavobacteriia</taxon>
        <taxon>Flavobacteriales</taxon>
        <taxon>Flavobacteriaceae</taxon>
    </lineage>
</organism>
<evidence type="ECO:0000313" key="5">
    <source>
        <dbReference type="EMBL" id="QNM84593.1"/>
    </source>
</evidence>
<evidence type="ECO:0000256" key="3">
    <source>
        <dbReference type="ARBA" id="ARBA00023125"/>
    </source>
</evidence>
<keyword evidence="5" id="KW-0540">Nuclease</keyword>
<name>A0A7G9L7J4_9FLAO</name>
<dbReference type="Gene3D" id="1.10.287.1120">
    <property type="entry name" value="Bipartite methylase S protein"/>
    <property type="match status" value="1"/>
</dbReference>
<sequence length="452" mass="51540">MKKYDVYKESGVDWIDKIPENWNIAKLKYNANISFSSVDRHQYETERRVEICHYPDAYKNEVIDESTNLSVGSCTQNEFEKFQLKKDQVIITKDSESANDIGVPTYVLKTLENAVCGYHLAIIETNKNILSGKYIFRYLQINIVKTYFELNSNGVTRFGLGKPTIMNLSVPIIPLQEQNKINTYLDHKTTIIDALIDKKELLIKKLQAQRQAIINEAVTKGLNNNAKMKSSGIEWLGEIPEHWDMVKLTWLTDFITCGLAATPKYVEDNEGVPFLSAQNVKPGRIKLHKYRFISKELHQKLTKIRKPQKGDLLVTRVGAGIGEAAVVDIDFEFSVYVSLTHIRTNQKLLSTFLMYFFSTEYAKNLALEGTVEGGGQGNLNVKNVENYRIALPTLKEQQDIVKFLNSSTKKIDEAIRQSQDSIKKLKSYRQAIISEAVTGKIDVRDWQAPKNN</sequence>
<reference evidence="5 6" key="1">
    <citation type="submission" date="2020-08" db="EMBL/GenBank/DDBJ databases">
        <title>Polaribacter sp. L12M9 isolated from gut of the Korean scallop.</title>
        <authorList>
            <person name="Jeong Y.S."/>
        </authorList>
    </citation>
    <scope>NUCLEOTIDE SEQUENCE [LARGE SCALE GENOMIC DNA]</scope>
    <source>
        <strain evidence="5 6">L12M9</strain>
    </source>
</reference>
<dbReference type="GO" id="GO:0003677">
    <property type="term" value="F:DNA binding"/>
    <property type="evidence" value="ECO:0007669"/>
    <property type="project" value="UniProtKB-KW"/>
</dbReference>
<feature type="domain" description="Type I restriction modification DNA specificity" evidence="4">
    <location>
        <begin position="74"/>
        <end position="192"/>
    </location>
</feature>
<dbReference type="InterPro" id="IPR044946">
    <property type="entry name" value="Restrct_endonuc_typeI_TRD_sf"/>
</dbReference>
<accession>A0A7G9L7J4</accession>
<evidence type="ECO:0000256" key="2">
    <source>
        <dbReference type="ARBA" id="ARBA00022747"/>
    </source>
</evidence>
<keyword evidence="5" id="KW-0378">Hydrolase</keyword>
<dbReference type="GO" id="GO:0009307">
    <property type="term" value="P:DNA restriction-modification system"/>
    <property type="evidence" value="ECO:0007669"/>
    <property type="project" value="UniProtKB-KW"/>
</dbReference>
<dbReference type="PANTHER" id="PTHR30408:SF12">
    <property type="entry name" value="TYPE I RESTRICTION ENZYME MJAVIII SPECIFICITY SUBUNIT"/>
    <property type="match status" value="1"/>
</dbReference>
<dbReference type="InterPro" id="IPR000055">
    <property type="entry name" value="Restrct_endonuc_typeI_TRD"/>
</dbReference>
<dbReference type="SUPFAM" id="SSF116734">
    <property type="entry name" value="DNA methylase specificity domain"/>
    <property type="match status" value="2"/>
</dbReference>
<dbReference type="AlphaFoldDB" id="A0A7G9L7J4"/>
<dbReference type="Proteomes" id="UP000515808">
    <property type="component" value="Chromosome"/>
</dbReference>
<dbReference type="EMBL" id="CP060695">
    <property type="protein sequence ID" value="QNM84593.1"/>
    <property type="molecule type" value="Genomic_DNA"/>
</dbReference>
<dbReference type="Gene3D" id="3.90.220.20">
    <property type="entry name" value="DNA methylase specificity domains"/>
    <property type="match status" value="2"/>
</dbReference>
<proteinExistence type="inferred from homology"/>
<keyword evidence="2" id="KW-0680">Restriction system</keyword>
<dbReference type="KEGG" id="ppec:H9W90_10330"/>
<keyword evidence="5" id="KW-0255">Endonuclease</keyword>
<feature type="domain" description="Type I restriction modification DNA specificity" evidence="4">
    <location>
        <begin position="240"/>
        <end position="417"/>
    </location>
</feature>
<dbReference type="REBASE" id="442714">
    <property type="entry name" value="S.PspL12M9ORF10335P"/>
</dbReference>